<dbReference type="STRING" id="1365950.SAMN05428963_1038"/>
<feature type="domain" description="ABC-three component systems C-terminal" evidence="1">
    <location>
        <begin position="232"/>
        <end position="360"/>
    </location>
</feature>
<proteinExistence type="predicted"/>
<dbReference type="OrthoDB" id="3242664at2"/>
<keyword evidence="3" id="KW-1185">Reference proteome</keyword>
<protein>
    <recommendedName>
        <fullName evidence="1">ABC-three component systems C-terminal domain-containing protein</fullName>
    </recommendedName>
</protein>
<gene>
    <name evidence="2" type="ORF">SAMN05428963_1038</name>
</gene>
<accession>A0A1T4NG85</accession>
<sequence>MTAHFEDIGAPPTAGAPLSADQAVAGPRIPPQQQILIYSAEEWEIFIQEWAHYCLKQEYIKVQRASGAGDKGIDVAGFAGVALLQGVWDNYQCKHYDHALYPSDAWPEIGKILWYSFKGDYNPPRRYYFVAPRGVGTTLAGYLGDVAKLKMLLIENWDKNCRKNITDTQEIALEGKFFEHVKTFDFSIFEAKTALEIIEAHRASPVHIARFGGGLPNRPDPGAPPEEIAPPESRYVAQLLSAYAEHTNAPIPDVSALKAWSKLNDHFGRQRVAFYHAESLRLFARDTVPEGTSESLQDEIHAGVVDVCEADHCDGYDRVCAVTKEARNLPITSNPLIARAKVQDREGICHQLANEDRLEWSKP</sequence>
<dbReference type="Pfam" id="PF20282">
    <property type="entry name" value="CTD6"/>
    <property type="match status" value="1"/>
</dbReference>
<evidence type="ECO:0000313" key="3">
    <source>
        <dbReference type="Proteomes" id="UP000190135"/>
    </source>
</evidence>
<organism evidence="2 3">
    <name type="scientific">Consotaella salsifontis</name>
    <dbReference type="NCBI Taxonomy" id="1365950"/>
    <lineage>
        <taxon>Bacteria</taxon>
        <taxon>Pseudomonadati</taxon>
        <taxon>Pseudomonadota</taxon>
        <taxon>Alphaproteobacteria</taxon>
        <taxon>Hyphomicrobiales</taxon>
        <taxon>Aurantimonadaceae</taxon>
        <taxon>Consotaella</taxon>
    </lineage>
</organism>
<evidence type="ECO:0000313" key="2">
    <source>
        <dbReference type="EMBL" id="SJZ78165.1"/>
    </source>
</evidence>
<dbReference type="RefSeq" id="WP_078707144.1">
    <property type="nucleotide sequence ID" value="NZ_FUXL01000003.1"/>
</dbReference>
<dbReference type="InterPro" id="IPR046914">
    <property type="entry name" value="ABC-3C_CTD6"/>
</dbReference>
<dbReference type="AlphaFoldDB" id="A0A1T4NG85"/>
<evidence type="ECO:0000259" key="1">
    <source>
        <dbReference type="Pfam" id="PF20282"/>
    </source>
</evidence>
<dbReference type="Proteomes" id="UP000190135">
    <property type="component" value="Unassembled WGS sequence"/>
</dbReference>
<name>A0A1T4NG85_9HYPH</name>
<reference evidence="2 3" key="1">
    <citation type="submission" date="2017-02" db="EMBL/GenBank/DDBJ databases">
        <authorList>
            <person name="Peterson S.W."/>
        </authorList>
    </citation>
    <scope>NUCLEOTIDE SEQUENCE [LARGE SCALE GENOMIC DNA]</scope>
    <source>
        <strain evidence="2 3">USBA 369</strain>
    </source>
</reference>
<dbReference type="EMBL" id="FUXL01000003">
    <property type="protein sequence ID" value="SJZ78165.1"/>
    <property type="molecule type" value="Genomic_DNA"/>
</dbReference>